<name>A0A8H6M343_9AGAR</name>
<accession>A0A8H6M343</accession>
<feature type="region of interest" description="Disordered" evidence="1">
    <location>
        <begin position="1"/>
        <end position="101"/>
    </location>
</feature>
<evidence type="ECO:0000313" key="3">
    <source>
        <dbReference type="Proteomes" id="UP000521943"/>
    </source>
</evidence>
<dbReference type="AlphaFoldDB" id="A0A8H6M343"/>
<dbReference type="EMBL" id="JACGCI010000049">
    <property type="protein sequence ID" value="KAF6751459.1"/>
    <property type="molecule type" value="Genomic_DNA"/>
</dbReference>
<gene>
    <name evidence="2" type="ORF">DFP72DRAFT_907098</name>
</gene>
<evidence type="ECO:0000256" key="1">
    <source>
        <dbReference type="SAM" id="MobiDB-lite"/>
    </source>
</evidence>
<sequence>MSGVSTSEGRRTEYRRTGNIITSTEARGEAKLRPAGIPREVALGGYESEEGQKGGGGEEGRDVPSGGEQEVDGRRTENRHVTGGEPNGCEEEPIWVPGKSVNRVRHTQAVSNMSRYKDPGAHSVTPSPRYAAMPHAMLVVCLPALAIVT</sequence>
<keyword evidence="3" id="KW-1185">Reference proteome</keyword>
<feature type="compositionally biased region" description="Basic and acidic residues" evidence="1">
    <location>
        <begin position="50"/>
        <end position="62"/>
    </location>
</feature>
<evidence type="ECO:0000313" key="2">
    <source>
        <dbReference type="EMBL" id="KAF6751459.1"/>
    </source>
</evidence>
<reference evidence="2 3" key="1">
    <citation type="submission" date="2020-07" db="EMBL/GenBank/DDBJ databases">
        <title>Comparative genomics of pyrophilous fungi reveals a link between fire events and developmental genes.</title>
        <authorList>
            <consortium name="DOE Joint Genome Institute"/>
            <person name="Steindorff A.S."/>
            <person name="Carver A."/>
            <person name="Calhoun S."/>
            <person name="Stillman K."/>
            <person name="Liu H."/>
            <person name="Lipzen A."/>
            <person name="Pangilinan J."/>
            <person name="Labutti K."/>
            <person name="Bruns T.D."/>
            <person name="Grigoriev I.V."/>
        </authorList>
    </citation>
    <scope>NUCLEOTIDE SEQUENCE [LARGE SCALE GENOMIC DNA]</scope>
    <source>
        <strain evidence="2 3">CBS 144469</strain>
    </source>
</reference>
<organism evidence="2 3">
    <name type="scientific">Ephemerocybe angulata</name>
    <dbReference type="NCBI Taxonomy" id="980116"/>
    <lineage>
        <taxon>Eukaryota</taxon>
        <taxon>Fungi</taxon>
        <taxon>Dikarya</taxon>
        <taxon>Basidiomycota</taxon>
        <taxon>Agaricomycotina</taxon>
        <taxon>Agaricomycetes</taxon>
        <taxon>Agaricomycetidae</taxon>
        <taxon>Agaricales</taxon>
        <taxon>Agaricineae</taxon>
        <taxon>Psathyrellaceae</taxon>
        <taxon>Ephemerocybe</taxon>
    </lineage>
</organism>
<comment type="caution">
    <text evidence="2">The sequence shown here is derived from an EMBL/GenBank/DDBJ whole genome shotgun (WGS) entry which is preliminary data.</text>
</comment>
<feature type="compositionally biased region" description="Basic and acidic residues" evidence="1">
    <location>
        <begin position="71"/>
        <end position="82"/>
    </location>
</feature>
<proteinExistence type="predicted"/>
<protein>
    <submittedName>
        <fullName evidence="2">Uncharacterized protein</fullName>
    </submittedName>
</protein>
<dbReference type="Proteomes" id="UP000521943">
    <property type="component" value="Unassembled WGS sequence"/>
</dbReference>